<dbReference type="AlphaFoldDB" id="A0A0V0GKF0"/>
<evidence type="ECO:0000313" key="1">
    <source>
        <dbReference type="EMBL" id="JAP08317.1"/>
    </source>
</evidence>
<accession>A0A0V0GKF0</accession>
<protein>
    <submittedName>
        <fullName evidence="1">Putative ovule protein</fullName>
    </submittedName>
</protein>
<dbReference type="EMBL" id="GEDG01037119">
    <property type="protein sequence ID" value="JAP08317.1"/>
    <property type="molecule type" value="Transcribed_RNA"/>
</dbReference>
<organism evidence="1">
    <name type="scientific">Solanum chacoense</name>
    <name type="common">Chaco potato</name>
    <dbReference type="NCBI Taxonomy" id="4108"/>
    <lineage>
        <taxon>Eukaryota</taxon>
        <taxon>Viridiplantae</taxon>
        <taxon>Streptophyta</taxon>
        <taxon>Embryophyta</taxon>
        <taxon>Tracheophyta</taxon>
        <taxon>Spermatophyta</taxon>
        <taxon>Magnoliopsida</taxon>
        <taxon>eudicotyledons</taxon>
        <taxon>Gunneridae</taxon>
        <taxon>Pentapetalae</taxon>
        <taxon>asterids</taxon>
        <taxon>lamiids</taxon>
        <taxon>Solanales</taxon>
        <taxon>Solanaceae</taxon>
        <taxon>Solanoideae</taxon>
        <taxon>Solaneae</taxon>
        <taxon>Solanum</taxon>
    </lineage>
</organism>
<proteinExistence type="predicted"/>
<reference evidence="1" key="1">
    <citation type="submission" date="2015-12" db="EMBL/GenBank/DDBJ databases">
        <title>Gene expression during late stages of embryo sac development: a critical building block for successful pollen-pistil interactions.</title>
        <authorList>
            <person name="Liu Y."/>
            <person name="Joly V."/>
            <person name="Sabar M."/>
            <person name="Matton D.P."/>
        </authorList>
    </citation>
    <scope>NUCLEOTIDE SEQUENCE</scope>
</reference>
<sequence>KLVKLQSTPPIRSDEVACSLDNNFSCLNIAKEKQQTNSFIQKERGSTYSQELTKRSLQGTWSLQDCDVKGRQASL</sequence>
<feature type="non-terminal residue" evidence="1">
    <location>
        <position position="1"/>
    </location>
</feature>
<name>A0A0V0GKF0_SOLCH</name>